<proteinExistence type="predicted"/>
<sequence length="92" mass="10442">MKAEIYGIEVEGTPEEIALFKTELDKQNRNPSKEVNDILKMILSEKDDFKAYPPYFITPSINPIIYAQVWCGGFLDSGSVTCKQDSNAQMYN</sequence>
<name>A0A5J5GI68_9BACL</name>
<reference evidence="1 2" key="1">
    <citation type="submission" date="2019-09" db="EMBL/GenBank/DDBJ databases">
        <title>Bacillus ochoae sp. nov., Paenibacillus whitsoniae sp. nov., Paenibacillus spiritus sp. nov. Isolated from the Mars Exploration Rover during spacecraft assembly.</title>
        <authorList>
            <person name="Seuylemezian A."/>
            <person name="Vaishampayan P."/>
        </authorList>
    </citation>
    <scope>NUCLEOTIDE SEQUENCE [LARGE SCALE GENOMIC DNA]</scope>
    <source>
        <strain evidence="1 2">MER_111</strain>
    </source>
</reference>
<organism evidence="1 2">
    <name type="scientific">Paenibacillus spiritus</name>
    <dbReference type="NCBI Taxonomy" id="2496557"/>
    <lineage>
        <taxon>Bacteria</taxon>
        <taxon>Bacillati</taxon>
        <taxon>Bacillota</taxon>
        <taxon>Bacilli</taxon>
        <taxon>Bacillales</taxon>
        <taxon>Paenibacillaceae</taxon>
        <taxon>Paenibacillus</taxon>
    </lineage>
</organism>
<dbReference type="OrthoDB" id="2666153at2"/>
<protein>
    <submittedName>
        <fullName evidence="1">Uncharacterized protein</fullName>
    </submittedName>
</protein>
<dbReference type="AlphaFoldDB" id="A0A5J5GI68"/>
<accession>A0A5J5GI68</accession>
<evidence type="ECO:0000313" key="1">
    <source>
        <dbReference type="EMBL" id="KAA9007392.1"/>
    </source>
</evidence>
<keyword evidence="2" id="KW-1185">Reference proteome</keyword>
<dbReference type="EMBL" id="VYKK01000004">
    <property type="protein sequence ID" value="KAA9007392.1"/>
    <property type="molecule type" value="Genomic_DNA"/>
</dbReference>
<dbReference type="Proteomes" id="UP000367750">
    <property type="component" value="Unassembled WGS sequence"/>
</dbReference>
<evidence type="ECO:0000313" key="2">
    <source>
        <dbReference type="Proteomes" id="UP000367750"/>
    </source>
</evidence>
<gene>
    <name evidence="1" type="ORF">F4V43_02575</name>
</gene>
<comment type="caution">
    <text evidence="1">The sequence shown here is derived from an EMBL/GenBank/DDBJ whole genome shotgun (WGS) entry which is preliminary data.</text>
</comment>
<dbReference type="RefSeq" id="WP_150456682.1">
    <property type="nucleotide sequence ID" value="NZ_VYKK01000004.1"/>
</dbReference>